<evidence type="ECO:0000256" key="4">
    <source>
        <dbReference type="SAM" id="SignalP"/>
    </source>
</evidence>
<dbReference type="InterPro" id="IPR035986">
    <property type="entry name" value="PKD_dom_sf"/>
</dbReference>
<evidence type="ECO:0000259" key="5">
    <source>
        <dbReference type="PROSITE" id="PS50093"/>
    </source>
</evidence>
<dbReference type="InterPro" id="IPR036514">
    <property type="entry name" value="SGNH_hydro_sf"/>
</dbReference>
<dbReference type="InterPro" id="IPR037460">
    <property type="entry name" value="SEST-like"/>
</dbReference>
<keyword evidence="2" id="KW-1015">Disulfide bond</keyword>
<evidence type="ECO:0000313" key="6">
    <source>
        <dbReference type="EMBL" id="QJC21250.1"/>
    </source>
</evidence>
<feature type="chain" id="PRO_5026218896" evidence="4">
    <location>
        <begin position="28"/>
        <end position="870"/>
    </location>
</feature>
<dbReference type="AlphaFoldDB" id="A0A6H2EJ80"/>
<feature type="signal peptide" evidence="4">
    <location>
        <begin position="1"/>
        <end position="27"/>
    </location>
</feature>
<dbReference type="EMBL" id="CP050804">
    <property type="protein sequence ID" value="QJC21250.1"/>
    <property type="molecule type" value="Genomic_DNA"/>
</dbReference>
<feature type="domain" description="PKD" evidence="5">
    <location>
        <begin position="564"/>
        <end position="654"/>
    </location>
</feature>
<dbReference type="InterPro" id="IPR022409">
    <property type="entry name" value="PKD/Chitinase_dom"/>
</dbReference>
<dbReference type="SUPFAM" id="SSF49299">
    <property type="entry name" value="PKD domain"/>
    <property type="match status" value="1"/>
</dbReference>
<dbReference type="InterPro" id="IPR013783">
    <property type="entry name" value="Ig-like_fold"/>
</dbReference>
<accession>A0A6H2EJ80</accession>
<reference evidence="6 7" key="1">
    <citation type="submission" date="2020-03" db="EMBL/GenBank/DDBJ databases">
        <title>Complete genome of Arcanobacterium buesumensis sp. nov. strain 2701.</title>
        <authorList>
            <person name="Borowiak M."/>
            <person name="Alssahen M."/>
            <person name="Laemmler C."/>
            <person name="Malorny B."/>
            <person name="Hassan A."/>
            <person name="Prenger-Berninghoff E."/>
            <person name="Ploetz M."/>
            <person name="Abdulmawjood A."/>
        </authorList>
    </citation>
    <scope>NUCLEOTIDE SEQUENCE [LARGE SCALE GENOMIC DNA]</scope>
    <source>
        <strain evidence="6 7">2701</strain>
    </source>
</reference>
<evidence type="ECO:0000256" key="1">
    <source>
        <dbReference type="PIRSR" id="PIRSR637460-1"/>
    </source>
</evidence>
<dbReference type="Gene3D" id="3.40.50.1110">
    <property type="entry name" value="SGNH hydrolase"/>
    <property type="match status" value="1"/>
</dbReference>
<dbReference type="RefSeq" id="WP_168917192.1">
    <property type="nucleotide sequence ID" value="NZ_CP050804.1"/>
</dbReference>
<sequence length="870" mass="93899">MRTLTTKLLAGFVALTTFLFTAAPALADQTTQQDEKYLTLTLIGDSYTAGNGIGLYYGPEESYRSMRNWGHIYANKLNENGVHTTVHNLAESGQITDGVLTNQIPKVPVDTDIVLFTIGGNDIEFQNIITGCFAGVLSSASKCKTAMNVAESKIDETFANVEHILEKLAERLAPDAQIVMVGYPYLSTDTSFAWGSFDAAREVRKFGLKAVELQTELTKKWNTDPTHPQVTFVPTHTAFAGHEPDPYFWGTNPQRWFNELAETNGYIDENGKLVSEWSGTTLMFYHPNITGHEEIGKLVYNVVGVPDSARTKPSFARPIDVTFLVESSPKTQEKIGEIKKQIKRIAQETHDASTNANQDARFSLRSYIRPELAQDTPADLAEEENLTPVENNGDSESAPDIVPDVTVPDLPDTTVTDLPDATVPDLPSDTPEDTEPTPPAGPAAHSDFGPLAHVLSALDDLNTTTEENATDLFTTLTQVTQSSPWRAQARKIVVVIGDAETDQNTESVSQSVEQLLLSAFAANTVEFNLIDLDTERAKPLTMLFTRTGGRIQLLGDLRPLILEAPTAKLGQVPTQKIGNAIEFSADGSLSPNSDIVRYEWHFGNDPAATQTTTEPTTSFAFGSAGEYQVSVTVTDADQQSATTTITVTVTEDGDLIAQDVDNCPDVANEDQLDTDGDGIGDACDPINQIELAKEVTIDGKTQSFDVHTLFPGATDITLSYDQESAKGWTIALDESVLSYAASEAVANRSQITVTIDMQLPAPATVLRQVPPMKSMSIQLQLTAKNAPTDLIPLTPAVEVIPALKLAPATTTIPALPLGPAAQTPQEPVVKTTASEQQLAHTGIDATALGAFALLLLGPGIAFNRRAREEA</sequence>
<dbReference type="InterPro" id="IPR000601">
    <property type="entry name" value="PKD_dom"/>
</dbReference>
<feature type="disulfide bond" evidence="2">
    <location>
        <begin position="132"/>
        <end position="143"/>
    </location>
</feature>
<evidence type="ECO:0000256" key="2">
    <source>
        <dbReference type="PIRSR" id="PIRSR637460-2"/>
    </source>
</evidence>
<dbReference type="GO" id="GO:0005509">
    <property type="term" value="F:calcium ion binding"/>
    <property type="evidence" value="ECO:0007669"/>
    <property type="project" value="InterPro"/>
</dbReference>
<dbReference type="SUPFAM" id="SSF52266">
    <property type="entry name" value="SGNH hydrolase"/>
    <property type="match status" value="1"/>
</dbReference>
<feature type="region of interest" description="Disordered" evidence="3">
    <location>
        <begin position="388"/>
        <end position="448"/>
    </location>
</feature>
<gene>
    <name evidence="6" type="ORF">HC352_01095</name>
</gene>
<dbReference type="InterPro" id="IPR013830">
    <property type="entry name" value="SGNH_hydro"/>
</dbReference>
<dbReference type="SUPFAM" id="SSF103647">
    <property type="entry name" value="TSP type-3 repeat"/>
    <property type="match status" value="1"/>
</dbReference>
<name>A0A6H2EJ80_9ACTO</name>
<proteinExistence type="predicted"/>
<protein>
    <submittedName>
        <fullName evidence="6">PKD domain-containing protein</fullName>
    </submittedName>
</protein>
<keyword evidence="7" id="KW-1185">Reference proteome</keyword>
<dbReference type="GO" id="GO:0019433">
    <property type="term" value="P:triglyceride catabolic process"/>
    <property type="evidence" value="ECO:0007669"/>
    <property type="project" value="TreeGrafter"/>
</dbReference>
<dbReference type="GO" id="GO:0005975">
    <property type="term" value="P:carbohydrate metabolic process"/>
    <property type="evidence" value="ECO:0007669"/>
    <property type="project" value="UniProtKB-ARBA"/>
</dbReference>
<evidence type="ECO:0000313" key="7">
    <source>
        <dbReference type="Proteomes" id="UP000502298"/>
    </source>
</evidence>
<dbReference type="CDD" id="cd01823">
    <property type="entry name" value="SEST_like"/>
    <property type="match status" value="1"/>
</dbReference>
<dbReference type="SMART" id="SM00089">
    <property type="entry name" value="PKD"/>
    <property type="match status" value="1"/>
</dbReference>
<feature type="compositionally biased region" description="Low complexity" evidence="3">
    <location>
        <begin position="398"/>
        <end position="429"/>
    </location>
</feature>
<keyword evidence="4" id="KW-0732">Signal</keyword>
<dbReference type="PANTHER" id="PTHR37981">
    <property type="entry name" value="LIPASE 2"/>
    <property type="match status" value="1"/>
</dbReference>
<dbReference type="Pfam" id="PF13472">
    <property type="entry name" value="Lipase_GDSL_2"/>
    <property type="match status" value="1"/>
</dbReference>
<evidence type="ECO:0000256" key="3">
    <source>
        <dbReference type="SAM" id="MobiDB-lite"/>
    </source>
</evidence>
<dbReference type="Proteomes" id="UP000502298">
    <property type="component" value="Chromosome"/>
</dbReference>
<dbReference type="InterPro" id="IPR028974">
    <property type="entry name" value="TSP_type-3_rpt"/>
</dbReference>
<dbReference type="KEGG" id="arca:HC352_01095"/>
<dbReference type="PROSITE" id="PS50093">
    <property type="entry name" value="PKD"/>
    <property type="match status" value="1"/>
</dbReference>
<feature type="active site" evidence="1">
    <location>
        <position position="286"/>
    </location>
</feature>
<organism evidence="6 7">
    <name type="scientific">Arcanobacterium buesumense</name>
    <dbReference type="NCBI Taxonomy" id="2722751"/>
    <lineage>
        <taxon>Bacteria</taxon>
        <taxon>Bacillati</taxon>
        <taxon>Actinomycetota</taxon>
        <taxon>Actinomycetes</taxon>
        <taxon>Actinomycetales</taxon>
        <taxon>Actinomycetaceae</taxon>
        <taxon>Arcanobacterium</taxon>
    </lineage>
</organism>
<dbReference type="GO" id="GO:0004806">
    <property type="term" value="F:triacylglycerol lipase activity"/>
    <property type="evidence" value="ECO:0007669"/>
    <property type="project" value="TreeGrafter"/>
</dbReference>
<dbReference type="Gene3D" id="2.60.40.10">
    <property type="entry name" value="Immunoglobulins"/>
    <property type="match status" value="1"/>
</dbReference>
<feature type="active site" description="Nucleophile" evidence="1">
    <location>
        <position position="46"/>
    </location>
</feature>
<dbReference type="Pfam" id="PF18911">
    <property type="entry name" value="PKD_4"/>
    <property type="match status" value="1"/>
</dbReference>
<dbReference type="PANTHER" id="PTHR37981:SF1">
    <property type="entry name" value="SGNH HYDROLASE-TYPE ESTERASE DOMAIN-CONTAINING PROTEIN"/>
    <property type="match status" value="1"/>
</dbReference>
<dbReference type="CDD" id="cd00146">
    <property type="entry name" value="PKD"/>
    <property type="match status" value="1"/>
</dbReference>